<dbReference type="EMBL" id="CM037153">
    <property type="protein sequence ID" value="KAH7857535.1"/>
    <property type="molecule type" value="Genomic_DNA"/>
</dbReference>
<evidence type="ECO:0000313" key="2">
    <source>
        <dbReference type="Proteomes" id="UP000828048"/>
    </source>
</evidence>
<dbReference type="Proteomes" id="UP000828048">
    <property type="component" value="Chromosome 3"/>
</dbReference>
<accession>A0ACB7YVC5</accession>
<evidence type="ECO:0000313" key="1">
    <source>
        <dbReference type="EMBL" id="KAH7857535.1"/>
    </source>
</evidence>
<keyword evidence="2" id="KW-1185">Reference proteome</keyword>
<reference evidence="1 2" key="1">
    <citation type="journal article" date="2021" name="Hortic Res">
        <title>High-quality reference genome and annotation aids understanding of berry development for evergreen blueberry (Vaccinium darrowii).</title>
        <authorList>
            <person name="Yu J."/>
            <person name="Hulse-Kemp A.M."/>
            <person name="Babiker E."/>
            <person name="Staton M."/>
        </authorList>
    </citation>
    <scope>NUCLEOTIDE SEQUENCE [LARGE SCALE GENOMIC DNA]</scope>
    <source>
        <strain evidence="2">cv. NJ 8807/NJ 8810</strain>
        <tissue evidence="1">Young leaf</tissue>
    </source>
</reference>
<gene>
    <name evidence="1" type="ORF">Vadar_013740</name>
</gene>
<name>A0ACB7YVC5_9ERIC</name>
<proteinExistence type="predicted"/>
<sequence>MPLGGGILKTAPISEVHLDLVRVTSGQVYKLRSPSARYLASLLTHDSSNPTKDWGFPQLQFDNQMQTPPASNGNCEAKLVKGVRVHKDLPSLPDQVAASKNHGGCAYRDRAAERRALHGGFGVGPGQKRSAVSDDSGQSSPVSVEEAAGEALNMSFGAGSYARRILESMGWKEGEALGSSTKGLVEPLKAVGNKGNAGLGWDHSRRGHI</sequence>
<organism evidence="1 2">
    <name type="scientific">Vaccinium darrowii</name>
    <dbReference type="NCBI Taxonomy" id="229202"/>
    <lineage>
        <taxon>Eukaryota</taxon>
        <taxon>Viridiplantae</taxon>
        <taxon>Streptophyta</taxon>
        <taxon>Embryophyta</taxon>
        <taxon>Tracheophyta</taxon>
        <taxon>Spermatophyta</taxon>
        <taxon>Magnoliopsida</taxon>
        <taxon>eudicotyledons</taxon>
        <taxon>Gunneridae</taxon>
        <taxon>Pentapetalae</taxon>
        <taxon>asterids</taxon>
        <taxon>Ericales</taxon>
        <taxon>Ericaceae</taxon>
        <taxon>Vaccinioideae</taxon>
        <taxon>Vaccinieae</taxon>
        <taxon>Vaccinium</taxon>
    </lineage>
</organism>
<comment type="caution">
    <text evidence="1">The sequence shown here is derived from an EMBL/GenBank/DDBJ whole genome shotgun (WGS) entry which is preliminary data.</text>
</comment>
<protein>
    <submittedName>
        <fullName evidence="1">Uncharacterized protein</fullName>
    </submittedName>
</protein>